<dbReference type="InterPro" id="IPR007110">
    <property type="entry name" value="Ig-like_dom"/>
</dbReference>
<evidence type="ECO:0000256" key="8">
    <source>
        <dbReference type="ARBA" id="ARBA00023157"/>
    </source>
</evidence>
<comment type="caution">
    <text evidence="15">The sequence shown here is derived from an EMBL/GenBank/DDBJ whole genome shotgun (WGS) entry which is preliminary data.</text>
</comment>
<feature type="compositionally biased region" description="Low complexity" evidence="9">
    <location>
        <begin position="1994"/>
        <end position="2004"/>
    </location>
</feature>
<dbReference type="Proteomes" id="UP001424741">
    <property type="component" value="Unassembled WGS sequence"/>
</dbReference>
<keyword evidence="3" id="KW-0964">Secreted</keyword>
<dbReference type="PROSITE" id="PS50268">
    <property type="entry name" value="CADHERIN_2"/>
    <property type="match status" value="6"/>
</dbReference>
<evidence type="ECO:0000256" key="10">
    <source>
        <dbReference type="SAM" id="SignalP"/>
    </source>
</evidence>
<protein>
    <recommendedName>
        <fullName evidence="17">Staphylococcus aureus surface protein A</fullName>
    </recommendedName>
</protein>
<feature type="region of interest" description="Disordered" evidence="9">
    <location>
        <begin position="1994"/>
        <end position="2031"/>
    </location>
</feature>
<dbReference type="PANTHER" id="PTHR24027">
    <property type="entry name" value="CADHERIN-23"/>
    <property type="match status" value="1"/>
</dbReference>
<evidence type="ECO:0000256" key="1">
    <source>
        <dbReference type="ARBA" id="ARBA00004370"/>
    </source>
</evidence>
<dbReference type="Gene3D" id="1.50.10.20">
    <property type="match status" value="1"/>
</dbReference>
<dbReference type="SUPFAM" id="SSF48239">
    <property type="entry name" value="Terpenoid cyclases/Protein prenyltransferases"/>
    <property type="match status" value="1"/>
</dbReference>
<feature type="domain" description="PA14" evidence="14">
    <location>
        <begin position="1118"/>
        <end position="1272"/>
    </location>
</feature>
<organism evidence="15 16">
    <name type="scientific">Rubritalea halochordaticola</name>
    <dbReference type="NCBI Taxonomy" id="714537"/>
    <lineage>
        <taxon>Bacteria</taxon>
        <taxon>Pseudomonadati</taxon>
        <taxon>Verrucomicrobiota</taxon>
        <taxon>Verrucomicrobiia</taxon>
        <taxon>Verrucomicrobiales</taxon>
        <taxon>Rubritaleaceae</taxon>
        <taxon>Rubritalea</taxon>
    </lineage>
</organism>
<dbReference type="InterPro" id="IPR001791">
    <property type="entry name" value="Laminin_G"/>
</dbReference>
<evidence type="ECO:0000259" key="14">
    <source>
        <dbReference type="PROSITE" id="PS51820"/>
    </source>
</evidence>
<dbReference type="Gene3D" id="2.60.40.60">
    <property type="entry name" value="Cadherins"/>
    <property type="match status" value="6"/>
</dbReference>
<dbReference type="CDD" id="cd11304">
    <property type="entry name" value="Cadherin_repeat"/>
    <property type="match status" value="6"/>
</dbReference>
<dbReference type="Pfam" id="PF00028">
    <property type="entry name" value="Cadherin"/>
    <property type="match status" value="6"/>
</dbReference>
<feature type="domain" description="Cadherin" evidence="12">
    <location>
        <begin position="1382"/>
        <end position="1484"/>
    </location>
</feature>
<feature type="domain" description="Cadherin" evidence="12">
    <location>
        <begin position="2358"/>
        <end position="2450"/>
    </location>
</feature>
<dbReference type="SMART" id="SM00560">
    <property type="entry name" value="LamGL"/>
    <property type="match status" value="2"/>
</dbReference>
<dbReference type="InterPro" id="IPR039808">
    <property type="entry name" value="Cadherin"/>
</dbReference>
<dbReference type="PROSITE" id="PS50025">
    <property type="entry name" value="LAM_G_DOMAIN"/>
    <property type="match status" value="1"/>
</dbReference>
<dbReference type="PROSITE" id="PS50835">
    <property type="entry name" value="IG_LIKE"/>
    <property type="match status" value="1"/>
</dbReference>
<dbReference type="InterPro" id="IPR013320">
    <property type="entry name" value="ConA-like_dom_sf"/>
</dbReference>
<dbReference type="InterPro" id="IPR003599">
    <property type="entry name" value="Ig_sub"/>
</dbReference>
<dbReference type="PROSITE" id="PS51820">
    <property type="entry name" value="PA14"/>
    <property type="match status" value="1"/>
</dbReference>
<dbReference type="Gene3D" id="2.60.120.200">
    <property type="match status" value="2"/>
</dbReference>
<evidence type="ECO:0000313" key="15">
    <source>
        <dbReference type="EMBL" id="GAA5495180.1"/>
    </source>
</evidence>
<dbReference type="Pfam" id="PF19805">
    <property type="entry name" value="DUF6288"/>
    <property type="match status" value="1"/>
</dbReference>
<dbReference type="InterPro" id="IPR015919">
    <property type="entry name" value="Cadherin-like_sf"/>
</dbReference>
<evidence type="ECO:0000256" key="5">
    <source>
        <dbReference type="ARBA" id="ARBA00022737"/>
    </source>
</evidence>
<feature type="compositionally biased region" description="Acidic residues" evidence="9">
    <location>
        <begin position="2479"/>
        <end position="2491"/>
    </location>
</feature>
<dbReference type="SUPFAM" id="SSF48726">
    <property type="entry name" value="Immunoglobulin"/>
    <property type="match status" value="1"/>
</dbReference>
<dbReference type="InterPro" id="IPR046255">
    <property type="entry name" value="DUF6288"/>
</dbReference>
<dbReference type="SMART" id="SM00112">
    <property type="entry name" value="CA"/>
    <property type="match status" value="6"/>
</dbReference>
<dbReference type="InterPro" id="IPR059100">
    <property type="entry name" value="TSP3_bac"/>
</dbReference>
<keyword evidence="6" id="KW-0106">Calcium</keyword>
<keyword evidence="8" id="KW-1015">Disulfide bond</keyword>
<evidence type="ECO:0000256" key="4">
    <source>
        <dbReference type="ARBA" id="ARBA00022729"/>
    </source>
</evidence>
<reference evidence="15 16" key="1">
    <citation type="submission" date="2024-02" db="EMBL/GenBank/DDBJ databases">
        <title>Rubritalea halochordaticola NBRC 107102.</title>
        <authorList>
            <person name="Ichikawa N."/>
            <person name="Katano-Makiyama Y."/>
            <person name="Hidaka K."/>
        </authorList>
    </citation>
    <scope>NUCLEOTIDE SEQUENCE [LARGE SCALE GENOMIC DNA]</scope>
    <source>
        <strain evidence="15 16">NBRC 107102</strain>
    </source>
</reference>
<dbReference type="SUPFAM" id="SSF49313">
    <property type="entry name" value="Cadherin-like"/>
    <property type="match status" value="6"/>
</dbReference>
<dbReference type="Pfam" id="PF13385">
    <property type="entry name" value="Laminin_G_3"/>
    <property type="match status" value="2"/>
</dbReference>
<dbReference type="CDD" id="cd00110">
    <property type="entry name" value="LamG"/>
    <property type="match status" value="1"/>
</dbReference>
<proteinExistence type="predicted"/>
<keyword evidence="4 10" id="KW-0732">Signal</keyword>
<dbReference type="EMBL" id="BAABRL010000003">
    <property type="protein sequence ID" value="GAA5495180.1"/>
    <property type="molecule type" value="Genomic_DNA"/>
</dbReference>
<dbReference type="SMART" id="SM00409">
    <property type="entry name" value="IG"/>
    <property type="match status" value="1"/>
</dbReference>
<dbReference type="InterPro" id="IPR002126">
    <property type="entry name" value="Cadherin-like_dom"/>
</dbReference>
<feature type="domain" description="Ig-like" evidence="13">
    <location>
        <begin position="1295"/>
        <end position="1375"/>
    </location>
</feature>
<accession>A0ABP9UXP8</accession>
<feature type="signal peptide" evidence="10">
    <location>
        <begin position="1"/>
        <end position="20"/>
    </location>
</feature>
<keyword evidence="7" id="KW-0472">Membrane</keyword>
<comment type="subcellular location">
    <subcellularLocation>
        <location evidence="1">Membrane</location>
    </subcellularLocation>
    <subcellularLocation>
        <location evidence="2">Secreted</location>
    </subcellularLocation>
</comment>
<dbReference type="InterPro" id="IPR006558">
    <property type="entry name" value="LamG-like"/>
</dbReference>
<dbReference type="InterPro" id="IPR013783">
    <property type="entry name" value="Ig-like_fold"/>
</dbReference>
<dbReference type="Gene3D" id="3.90.182.10">
    <property type="entry name" value="Toxin - Anthrax Protective Antigen,domain 1"/>
    <property type="match status" value="1"/>
</dbReference>
<evidence type="ECO:0000259" key="12">
    <source>
        <dbReference type="PROSITE" id="PS50268"/>
    </source>
</evidence>
<dbReference type="RefSeq" id="WP_346188019.1">
    <property type="nucleotide sequence ID" value="NZ_BAABRL010000003.1"/>
</dbReference>
<dbReference type="Pfam" id="PF13927">
    <property type="entry name" value="Ig_3"/>
    <property type="match status" value="1"/>
</dbReference>
<evidence type="ECO:0000259" key="13">
    <source>
        <dbReference type="PROSITE" id="PS50835"/>
    </source>
</evidence>
<dbReference type="InterPro" id="IPR006644">
    <property type="entry name" value="Cadg"/>
</dbReference>
<evidence type="ECO:0000256" key="3">
    <source>
        <dbReference type="ARBA" id="ARBA00022525"/>
    </source>
</evidence>
<evidence type="ECO:0000256" key="6">
    <source>
        <dbReference type="ARBA" id="ARBA00022837"/>
    </source>
</evidence>
<dbReference type="PRINTS" id="PR00205">
    <property type="entry name" value="CADHERIN"/>
</dbReference>
<dbReference type="Pfam" id="PF07691">
    <property type="entry name" value="PA14"/>
    <property type="match status" value="1"/>
</dbReference>
<dbReference type="SMART" id="SM00736">
    <property type="entry name" value="CADG"/>
    <property type="match status" value="4"/>
</dbReference>
<evidence type="ECO:0000256" key="7">
    <source>
        <dbReference type="ARBA" id="ARBA00023136"/>
    </source>
</evidence>
<feature type="chain" id="PRO_5046654758" description="Staphylococcus aureus surface protein A" evidence="10">
    <location>
        <begin position="21"/>
        <end position="2719"/>
    </location>
</feature>
<dbReference type="SMART" id="SM00089">
    <property type="entry name" value="PKD"/>
    <property type="match status" value="4"/>
</dbReference>
<dbReference type="SMART" id="SM00282">
    <property type="entry name" value="LamG"/>
    <property type="match status" value="1"/>
</dbReference>
<evidence type="ECO:0000256" key="9">
    <source>
        <dbReference type="SAM" id="MobiDB-lite"/>
    </source>
</evidence>
<dbReference type="PANTHER" id="PTHR24027:SF438">
    <property type="entry name" value="CADHERIN 23"/>
    <property type="match status" value="1"/>
</dbReference>
<gene>
    <name evidence="15" type="ORF">Rhal01_01355</name>
</gene>
<dbReference type="SUPFAM" id="SSF49899">
    <property type="entry name" value="Concanavalin A-like lectins/glucanases"/>
    <property type="match status" value="2"/>
</dbReference>
<feature type="domain" description="Cadherin" evidence="12">
    <location>
        <begin position="1890"/>
        <end position="1993"/>
    </location>
</feature>
<keyword evidence="16" id="KW-1185">Reference proteome</keyword>
<evidence type="ECO:0008006" key="17">
    <source>
        <dbReference type="Google" id="ProtNLM"/>
    </source>
</evidence>
<evidence type="ECO:0000313" key="16">
    <source>
        <dbReference type="Proteomes" id="UP001424741"/>
    </source>
</evidence>
<feature type="domain" description="Laminin G" evidence="11">
    <location>
        <begin position="2087"/>
        <end position="2272"/>
    </location>
</feature>
<dbReference type="Gene3D" id="2.60.40.10">
    <property type="entry name" value="Immunoglobulins"/>
    <property type="match status" value="1"/>
</dbReference>
<feature type="domain" description="Cadherin" evidence="12">
    <location>
        <begin position="1785"/>
        <end position="1883"/>
    </location>
</feature>
<evidence type="ECO:0000256" key="2">
    <source>
        <dbReference type="ARBA" id="ARBA00004613"/>
    </source>
</evidence>
<keyword evidence="5" id="KW-0677">Repeat</keyword>
<evidence type="ECO:0000259" key="11">
    <source>
        <dbReference type="PROSITE" id="PS50025"/>
    </source>
</evidence>
<dbReference type="Pfam" id="PF18884">
    <property type="entry name" value="TSP3_bac"/>
    <property type="match status" value="3"/>
</dbReference>
<name>A0ABP9UXP8_9BACT</name>
<dbReference type="InterPro" id="IPR022409">
    <property type="entry name" value="PKD/Chitinase_dom"/>
</dbReference>
<feature type="region of interest" description="Disordered" evidence="9">
    <location>
        <begin position="2468"/>
        <end position="2508"/>
    </location>
</feature>
<dbReference type="InterPro" id="IPR037524">
    <property type="entry name" value="PA14/GLEYA"/>
</dbReference>
<sequence length="2719" mass="285543">MKLRNCLFTVFLSSAGLSQAQLENLPQAFKPLDVSHLNTYYPGPHGGWFPSGIDQQAEARQRYLYLGPLGVQGLAHVPEYMYRESCKAITNPALRSSNGEIEISYYEVLGVDPKAPAASFLLAGDLIVGVDGVDLKSGSLYNPENDYSTKNTRTLFECLGDAIDRAEGTGSITFNVMRLPANLPPTTTIPDRYVEVHRTDLVDNYEDRNIEIDVSAAGMMKLIAENAGDGNGNDHAYWLEARWVKTDGTEVLVTDQEWLSISVGYGSPTWGNQITYSGGTTTNSLFAHAPSEVLFKVPDGMDKFRVTLRNNSYGSIIGSLKTSAVEVDYGDLEQYITDVTIPVAKIGSYLAGGAEREHKLEQMIVSQSAWLLGEQRADGGWSSLGSYTSDIWDTAYIGLAMLAADEPRFDEAAKRAAYYIVNEGRVTDWSSPRGIVLTFLGEYYLRTGDEGILPGLQVAVNMVEQNLLAQGYAGHKIGYGYGTGGQNSGFSYMAMGLAVASRTPVEVDKNLLDKMLVRMDAMAVNGTIGYGRSTSTTFNANAGAVDAVAMTGPCVAANGITGTSQRFFDLSKAAMERSVGGLDFGHSSQTYGLFGGTLSTINLGDALYLRHQELTMPKMILQRYYAGGVIASECRNEFMGAEGFFRPRMATAIQVLTLAAGRKNLAITGKSELQAATMKPGHYTHVWDMETHRFWMRAWSVAIELLGDDAPASLYTGYNALKTVSYDGALNELHDDIYAALETHALTAVGDINALTGVSDQLKAEAIEMLLGMDLNIQVTEKDTDLADVSLSAYWPLRERNRWADSATQNAWKANASYITSGSISIANGGALSSDVTIAFDSSTAGTDMKQGYSSSLGTVQVTRLDGANTFTLPVQISYTVGSHSISYTRDVTFEAGLGGNVEDARYVTIPSCRVLRKTKGDELVVEMERTGEYLQMHGPLPAVFHQGEKVSVEFKQLNLALGGHRNATTLGSPLTWYRGVAFSATPGATMTQGDIDNLLDANVGTSSRSQTQSGQTWAGFEVDLGSTKLINGILIEDQGYNVYKVEAEIDGVWTQIFSGGFFSGPDYFGDYNVQKLRVYWQTNSSGYTPNITDIQVFYNAYGSSETEVAQNHEDGVATHWRLWQEKYDGLSSGTIAALTSNVNYPDSPTYSGPLYEADSGSNIGDNYGQRWTGWITPDETGDFTFYAAADDQVELYLSTDEHPNNKVLIASKYTWTSAHNWSGGAISAPVSLVAGKKYYIELLHAEGGGGDNCAISWKKPSDTAAPANGTAGIGESYFSSVVGGVATNVNYVYPAITSQPNSVVATVGQPASFSIVVGGAGSLSYQWMKNGVVVPGANAATYSIASASAVDKGTYTCLIRNEYGQVLSQGADLSFTNQSPVAADASFSLSEGVTVGTSVGSVTATDPDVGTALSYAITAGNTENVFTINTATGEISTAGDLDYEYLNGYLLEVTVTDNGSPALSDTALVAITVDNAYDVAPVMADVDAKVVDDVVAGTLVAQMSAFDPEDGDSVSFSITAGNIGGAFVIDSSTGRVTTATSLDSTVTGIYSLEVTATDLGGASDTATLDVIVYKAVGAIAWNFSQRGDSTMVQGDGSIFGTDQWTDSVDHAAPNGTVAANSTDSWAVTTPINASMVSVAWSSSNMYQSGNSTTLVDQLFRKYLDDGGAGPQISVSGLNQWLSGVGASNYTVTFYQGSDASNNNFAQMNIYDGSDTSGTLLESMPATLTDGSGAGGGSRLVRIADGLFTGDAITFHTDRSLGGGNRASVSGFKITAVQYPNSAPLADNATVSLAEDTVVGTAVATVNATDPDVEDILTYSITTGNEGGEFAINSSTGEITTTAALDYESATQYVLTVEVSDGSLTDTATITVDVTNVNEAPVANGASGNVNEDAAVGTTVATVTSTDPDAGDTATYAITAGNDGSFAIDSATGAITTAAGLDYETTSSYTLTVEVTDGGGLTDTASVGIAINDVANDDSDSDGLADEWEVANFGSVSATDGSSDSDGDGLTNAEEQAIGGDPNSSDSDSDGFADVLEVTVGTDLADDQSTPDSTYSGLHSWWNLNESAGATSALDNSGSGFHASVNDVTFNGSEAIFDGVNDGLNAGTAAAILGTGDYTVSVKVKTAVGFSATGTVIQQRDTGGSGYLGEYMLNVNANGTVTYFIYNSGYQVNLTTTATVNDGNWHHIMAVRSGATVTVYIDGVQAAQGSGTVQELRALSVTIGYDHRDNNKYFNGAIDDVRVYNRVVNNQEFYPNSAPTASDDTFSVNENAAAGTSVGTVIATDPDAGDILAYAIVAGNAGGEFAIDAGTGAITTTSALDYETASQYVLTVEVTDSSLLTDAATITVNVNNVNEAPEANDASGSVAEDAAIGTAVATVTSSDVDAGDSVSYAITAGNDGSFSINSTTGEITLAGMLDYETTSSYALTVTATDGGGLTDTASVTVTVTDVVFEDYDSDSLDDNWEIANFGDTNTSDGTGDADADGLTDGEEYLAGSDPNSSDGDGDGFHDVLEINVGTDPMDILDFPASEYDGLVLWWNLDESAGASTVLDDTGNKMSGAVNGATLNGSEGSFDGSNDSIDLPLASGPMGAFSVSLWVKNGATGQNQYASVFCNRHPSGGDSFQIDMGDGFRYNGGTKASFGAAPVGTWVHLVVASDGTDTKLYYNGALAATLTGISNGVFEGFYLGVNRNSNKYFNGSVKDVRLYDREVDITEFYPAP</sequence>
<dbReference type="InterPro" id="IPR038637">
    <property type="entry name" value="NPCBM_sf"/>
</dbReference>
<dbReference type="SMART" id="SM00758">
    <property type="entry name" value="PA14"/>
    <property type="match status" value="1"/>
</dbReference>
<feature type="domain" description="Cadherin" evidence="12">
    <location>
        <begin position="2260"/>
        <end position="2359"/>
    </location>
</feature>
<dbReference type="Gene3D" id="2.60.120.1060">
    <property type="entry name" value="NPCBM/NEW2 domain"/>
    <property type="match status" value="1"/>
</dbReference>
<feature type="domain" description="Cadherin" evidence="12">
    <location>
        <begin position="1483"/>
        <end position="1584"/>
    </location>
</feature>
<dbReference type="InterPro" id="IPR011658">
    <property type="entry name" value="PA14_dom"/>
</dbReference>
<dbReference type="InterPro" id="IPR036179">
    <property type="entry name" value="Ig-like_dom_sf"/>
</dbReference>
<dbReference type="InterPro" id="IPR008930">
    <property type="entry name" value="Terpenoid_cyclase/PrenylTrfase"/>
</dbReference>